<dbReference type="HOGENOM" id="CLU_251541_0_0_1"/>
<gene>
    <name evidence="6" type="ORF">NEMVEDRAFT_v1g200293</name>
</gene>
<dbReference type="Pfam" id="PF02759">
    <property type="entry name" value="RUN"/>
    <property type="match status" value="1"/>
</dbReference>
<evidence type="ECO:0000256" key="2">
    <source>
        <dbReference type="ARBA" id="ARBA00023228"/>
    </source>
</evidence>
<dbReference type="Pfam" id="PF00169">
    <property type="entry name" value="PH"/>
    <property type="match status" value="1"/>
</dbReference>
<evidence type="ECO:0000259" key="4">
    <source>
        <dbReference type="PROSITE" id="PS50003"/>
    </source>
</evidence>
<feature type="compositionally biased region" description="Polar residues" evidence="3">
    <location>
        <begin position="526"/>
        <end position="535"/>
    </location>
</feature>
<sequence length="1447" mass="161831">MALPGSRITSRLPQHLEGYLTARSKSGPKFPSKKSYFVLQGELLRCYDSKESYERSSKVKGQICLDEVCSISESLVYKKSSATDIIKLVLLTGGEINLNAENNDEVKRWVRGLQQSKEIWNELKKRQREESSSVDTSLDESLHFTQICFDNEAEQANDPSLIKVQIDMCKDRSFTIFVPPTCQVHELLNCAVDKIPISNCDKCQTCQLRCQMMELWMLDNTGQACRLESGAKINVVSSPRHFYLLEHNYKLLVVHFEDGRFSAKPVAMSIKAKQVPELFLSDLGLVCPDDFLLYLERPSKIATPFDPDDCPLYCFWESKNGRWSQPSIMPGRLLLKRRALQVIDQYDVRMRQQELRLKKIIQDRRNQKVLKQIERQKCQQPGRPNVPQQLRHPMTSWGPLIDTSGHDEDSLPCEDTDTAIRTVRTQAMGSQGSSTPHGQLTVPFGLPDDLDTFVVIEKPKAAVKNTQPSSVTHIVHKQPALCCFEEPAPVMDASDWCVVDKTQTIQSSDSGTGSRQQGVGYEGNSGKKSGTSARQMYNHHHTGNREGFSCQKSGSLARQSYAPPCDRHDTGSVIEKKEQVELTEEVQEDPRLYIRRTLGRRGGMRRRSSGKSIELTSNATSVQEKRSPPQGDRKIADFSSNDSSVHEQRPPSQGDREIADFSSNDSSVHEQRPPPQDDRELADFSANDSRVQEQRPPSQGDREIADFSSNDSSVHEQRPPPQDDREIADLSSNMALKLNEMICRPGEQSHDKLSKNSHAIDASESQKEIKTGGDFHGDRKSECVTQSEIFDGYIGQPSDVKSSKNYPRTRDSQADLHLANHTLSSRTAILSNQLKDCQFKAPNSNAEMNIDPEFANSTGNSESLPGENIVYELSCPKEEEKKDAFINNSSLEGTSNNHPSSYGTQGSSNVSTVECAKSVSLLSRGYDISKGRMMTQDIRQTDIESESCRDGIGILSLDGSYDNQSTSTNKVDEDDSCPEASAPSRTRHTCELYPVTTPYILRSILQQYASTSQGEEEVGVERPPRALCVDGIHISHRNGEWTSDLCTVESNGTSNITDDCETFELSGGLLVLYHTVKRQWSVRHRKKSEVIADDEKQVGALVLVTESKETSKQTRRLESLHPRLLVDGAETKVNLIKCSSSSSSTLEPSSAFLPREDNEIRCVPSSDIQDMRLAINASEDLLDGVERSSDSQLASVSSECNTPSAYPFRGPPRTILNVGQSLDPNQESRSESEDLKLNHRSVENITRDPRDFLEIQFLEDAIQKIFYHLERQDDLPINALDDKQYSVTRKLVCGSLCPALVSLLSHGAKRRWTLKGYVTYSAWDIISGVSSKGRLSPLIKSIVEIGPLSSDLRFHLFVCGALNKGSDMLAVWSEELQGSRHLLLEYFTEDSVLVRTLQTSCLEEVLSRLSYLPFRLTLFEENLAVVTRPYSGTHAPCRAECLGFSGR</sequence>
<feature type="compositionally biased region" description="Polar residues" evidence="3">
    <location>
        <begin position="1193"/>
        <end position="1204"/>
    </location>
</feature>
<feature type="region of interest" description="Disordered" evidence="3">
    <location>
        <begin position="959"/>
        <end position="984"/>
    </location>
</feature>
<feature type="compositionally biased region" description="Polar residues" evidence="3">
    <location>
        <begin position="505"/>
        <end position="517"/>
    </location>
</feature>
<accession>A7RPT5</accession>
<dbReference type="SMART" id="SM00233">
    <property type="entry name" value="PH"/>
    <property type="match status" value="1"/>
</dbReference>
<dbReference type="Proteomes" id="UP000001593">
    <property type="component" value="Unassembled WGS sequence"/>
</dbReference>
<comment type="subcellular location">
    <subcellularLocation>
        <location evidence="1">Lysosome membrane</location>
    </subcellularLocation>
</comment>
<protein>
    <recommendedName>
        <fullName evidence="8">PH domain-containing protein</fullName>
    </recommendedName>
</protein>
<dbReference type="SUPFAM" id="SSF50729">
    <property type="entry name" value="PH domain-like"/>
    <property type="match status" value="1"/>
</dbReference>
<feature type="region of interest" description="Disordered" evidence="3">
    <location>
        <begin position="888"/>
        <end position="909"/>
    </location>
</feature>
<evidence type="ECO:0000259" key="5">
    <source>
        <dbReference type="PROSITE" id="PS50826"/>
    </source>
</evidence>
<dbReference type="EMBL" id="DS469526">
    <property type="protein sequence ID" value="EDO46561.1"/>
    <property type="molecule type" value="Genomic_DNA"/>
</dbReference>
<dbReference type="InterPro" id="IPR037213">
    <property type="entry name" value="Run_dom_sf"/>
</dbReference>
<name>A7RPT5_NEMVE</name>
<evidence type="ECO:0000313" key="7">
    <source>
        <dbReference type="Proteomes" id="UP000001593"/>
    </source>
</evidence>
<dbReference type="Gene3D" id="1.20.58.900">
    <property type="match status" value="1"/>
</dbReference>
<feature type="compositionally biased region" description="Basic and acidic residues" evidence="3">
    <location>
        <begin position="644"/>
        <end position="659"/>
    </location>
</feature>
<proteinExistence type="predicted"/>
<feature type="domain" description="PH" evidence="4">
    <location>
        <begin position="13"/>
        <end position="118"/>
    </location>
</feature>
<feature type="region of interest" description="Disordered" evidence="3">
    <location>
        <begin position="1193"/>
        <end position="1235"/>
    </location>
</feature>
<dbReference type="InParanoid" id="A7RPT5"/>
<feature type="region of interest" description="Disordered" evidence="3">
    <location>
        <begin position="747"/>
        <end position="780"/>
    </location>
</feature>
<evidence type="ECO:0008006" key="8">
    <source>
        <dbReference type="Google" id="ProtNLM"/>
    </source>
</evidence>
<evidence type="ECO:0000256" key="3">
    <source>
        <dbReference type="SAM" id="MobiDB-lite"/>
    </source>
</evidence>
<feature type="compositionally biased region" description="Basic and acidic residues" evidence="3">
    <location>
        <begin position="764"/>
        <end position="780"/>
    </location>
</feature>
<keyword evidence="2" id="KW-0458">Lysosome</keyword>
<feature type="compositionally biased region" description="Basic and acidic residues" evidence="3">
    <location>
        <begin position="667"/>
        <end position="682"/>
    </location>
</feature>
<feature type="compositionally biased region" description="Basic and acidic residues" evidence="3">
    <location>
        <begin position="713"/>
        <end position="726"/>
    </location>
</feature>
<feature type="domain" description="RUN" evidence="5">
    <location>
        <begin position="1287"/>
        <end position="1421"/>
    </location>
</feature>
<reference evidence="6 7" key="1">
    <citation type="journal article" date="2007" name="Science">
        <title>Sea anemone genome reveals ancestral eumetazoan gene repertoire and genomic organization.</title>
        <authorList>
            <person name="Putnam N.H."/>
            <person name="Srivastava M."/>
            <person name="Hellsten U."/>
            <person name="Dirks B."/>
            <person name="Chapman J."/>
            <person name="Salamov A."/>
            <person name="Terry A."/>
            <person name="Shapiro H."/>
            <person name="Lindquist E."/>
            <person name="Kapitonov V.V."/>
            <person name="Jurka J."/>
            <person name="Genikhovich G."/>
            <person name="Grigoriev I.V."/>
            <person name="Lucas S.M."/>
            <person name="Steele R.E."/>
            <person name="Finnerty J.R."/>
            <person name="Technau U."/>
            <person name="Martindale M.Q."/>
            <person name="Rokhsar D.S."/>
        </authorList>
    </citation>
    <scope>NUCLEOTIDE SEQUENCE [LARGE SCALE GENOMIC DNA]</scope>
    <source>
        <strain evidence="7">CH2 X CH6</strain>
    </source>
</reference>
<feature type="compositionally biased region" description="Basic and acidic residues" evidence="3">
    <location>
        <begin position="1226"/>
        <end position="1235"/>
    </location>
</feature>
<feature type="compositionally biased region" description="Basic and acidic residues" evidence="3">
    <location>
        <begin position="623"/>
        <end position="636"/>
    </location>
</feature>
<feature type="compositionally biased region" description="Basic residues" evidence="3">
    <location>
        <begin position="593"/>
        <end position="609"/>
    </location>
</feature>
<dbReference type="PROSITE" id="PS50826">
    <property type="entry name" value="RUN"/>
    <property type="match status" value="1"/>
</dbReference>
<dbReference type="InterPro" id="IPR011993">
    <property type="entry name" value="PH-like_dom_sf"/>
</dbReference>
<dbReference type="GO" id="GO:0005765">
    <property type="term" value="C:lysosomal membrane"/>
    <property type="evidence" value="ECO:0007669"/>
    <property type="project" value="UniProtKB-SubCell"/>
</dbReference>
<feature type="region of interest" description="Disordered" evidence="3">
    <location>
        <begin position="505"/>
        <end position="726"/>
    </location>
</feature>
<evidence type="ECO:0000256" key="1">
    <source>
        <dbReference type="ARBA" id="ARBA00004656"/>
    </source>
</evidence>
<dbReference type="InterPro" id="IPR004012">
    <property type="entry name" value="Run_dom"/>
</dbReference>
<dbReference type="PROSITE" id="PS50003">
    <property type="entry name" value="PH_DOMAIN"/>
    <property type="match status" value="1"/>
</dbReference>
<dbReference type="SUPFAM" id="SSF140741">
    <property type="entry name" value="RUN domain-like"/>
    <property type="match status" value="1"/>
</dbReference>
<evidence type="ECO:0000313" key="6">
    <source>
        <dbReference type="EMBL" id="EDO46561.1"/>
    </source>
</evidence>
<keyword evidence="7" id="KW-1185">Reference proteome</keyword>
<dbReference type="Gene3D" id="2.30.29.30">
    <property type="entry name" value="Pleckstrin-homology domain (PH domain)/Phosphotyrosine-binding domain (PTB)"/>
    <property type="match status" value="1"/>
</dbReference>
<dbReference type="InterPro" id="IPR001849">
    <property type="entry name" value="PH_domain"/>
</dbReference>
<feature type="compositionally biased region" description="Basic and acidic residues" evidence="3">
    <location>
        <begin position="565"/>
        <end position="580"/>
    </location>
</feature>
<organism evidence="6 7">
    <name type="scientific">Nematostella vectensis</name>
    <name type="common">Starlet sea anemone</name>
    <dbReference type="NCBI Taxonomy" id="45351"/>
    <lineage>
        <taxon>Eukaryota</taxon>
        <taxon>Metazoa</taxon>
        <taxon>Cnidaria</taxon>
        <taxon>Anthozoa</taxon>
        <taxon>Hexacorallia</taxon>
        <taxon>Actiniaria</taxon>
        <taxon>Edwardsiidae</taxon>
        <taxon>Nematostella</taxon>
    </lineage>
</organism>